<accession>A0ABX6P6B4</accession>
<reference evidence="6 7" key="1">
    <citation type="submission" date="2020-05" db="EMBL/GenBank/DDBJ databases">
        <title>Ramlibacter rhizophilus sp. nov., isolated from rhizosphere soil of national flower Mugunghwa from South Korea.</title>
        <authorList>
            <person name="Zheng-Fei Y."/>
            <person name="Huan T."/>
        </authorList>
    </citation>
    <scope>NUCLEOTIDE SEQUENCE [LARGE SCALE GENOMIC DNA]</scope>
    <source>
        <strain evidence="6 7">H242</strain>
    </source>
</reference>
<dbReference type="InterPro" id="IPR000962">
    <property type="entry name" value="Znf_DskA_TraR"/>
</dbReference>
<organism evidence="6 7">
    <name type="scientific">Ramlibacter terrae</name>
    <dbReference type="NCBI Taxonomy" id="2732511"/>
    <lineage>
        <taxon>Bacteria</taxon>
        <taxon>Pseudomonadati</taxon>
        <taxon>Pseudomonadota</taxon>
        <taxon>Betaproteobacteria</taxon>
        <taxon>Burkholderiales</taxon>
        <taxon>Comamonadaceae</taxon>
        <taxon>Ramlibacter</taxon>
    </lineage>
</organism>
<keyword evidence="1" id="KW-0479">Metal-binding</keyword>
<evidence type="ECO:0000256" key="2">
    <source>
        <dbReference type="ARBA" id="ARBA00022771"/>
    </source>
</evidence>
<name>A0ABX6P6B4_9BURK</name>
<dbReference type="InterPro" id="IPR020458">
    <property type="entry name" value="Znf_DskA_TraR_CS"/>
</dbReference>
<sequence>MPLPATTSPLRSPAARLLARRAELRVLIDTAAAVAAGVGEQGSGVFDLKDVAAEDSRARIANAALTRAAGELAQVNAALLRVHEGSYGVCDACGDDIDERRLAAVPTARFCTGCRAVHERLATASRRTTGLRVAG</sequence>
<dbReference type="SUPFAM" id="SSF57716">
    <property type="entry name" value="Glucocorticoid receptor-like (DNA-binding domain)"/>
    <property type="match status" value="1"/>
</dbReference>
<reference evidence="6 7" key="2">
    <citation type="submission" date="2020-05" db="EMBL/GenBank/DDBJ databases">
        <authorList>
            <person name="Khan S.A."/>
            <person name="Jeon C.O."/>
            <person name="Chun B.H."/>
        </authorList>
    </citation>
    <scope>NUCLEOTIDE SEQUENCE [LARGE SCALE GENOMIC DNA]</scope>
    <source>
        <strain evidence="6 7">H242</strain>
    </source>
</reference>
<evidence type="ECO:0000259" key="5">
    <source>
        <dbReference type="Pfam" id="PF01258"/>
    </source>
</evidence>
<evidence type="ECO:0000256" key="3">
    <source>
        <dbReference type="ARBA" id="ARBA00022833"/>
    </source>
</evidence>
<dbReference type="PROSITE" id="PS01102">
    <property type="entry name" value="ZF_DKSA_1"/>
    <property type="match status" value="1"/>
</dbReference>
<keyword evidence="2" id="KW-0863">Zinc-finger</keyword>
<evidence type="ECO:0000313" key="7">
    <source>
        <dbReference type="Proteomes" id="UP000500826"/>
    </source>
</evidence>
<feature type="domain" description="Zinc finger DksA/TraR C4-type" evidence="5">
    <location>
        <begin position="85"/>
        <end position="120"/>
    </location>
</feature>
<proteinExistence type="predicted"/>
<evidence type="ECO:0000256" key="1">
    <source>
        <dbReference type="ARBA" id="ARBA00022723"/>
    </source>
</evidence>
<dbReference type="PROSITE" id="PS51128">
    <property type="entry name" value="ZF_DKSA_2"/>
    <property type="match status" value="1"/>
</dbReference>
<protein>
    <submittedName>
        <fullName evidence="6">TraR/DksA family transcriptional regulator</fullName>
    </submittedName>
</protein>
<dbReference type="Pfam" id="PF01258">
    <property type="entry name" value="zf-dskA_traR"/>
    <property type="match status" value="1"/>
</dbReference>
<dbReference type="PANTHER" id="PTHR33823">
    <property type="entry name" value="RNA POLYMERASE-BINDING TRANSCRIPTION FACTOR DKSA-RELATED"/>
    <property type="match status" value="1"/>
</dbReference>
<evidence type="ECO:0000256" key="4">
    <source>
        <dbReference type="PROSITE-ProRule" id="PRU00510"/>
    </source>
</evidence>
<dbReference type="Proteomes" id="UP000500826">
    <property type="component" value="Chromosome"/>
</dbReference>
<dbReference type="PANTHER" id="PTHR33823:SF4">
    <property type="entry name" value="GENERAL STRESS PROTEIN 16O"/>
    <property type="match status" value="1"/>
</dbReference>
<keyword evidence="3" id="KW-0862">Zinc</keyword>
<feature type="zinc finger region" description="dksA C4-type" evidence="4">
    <location>
        <begin position="90"/>
        <end position="114"/>
    </location>
</feature>
<dbReference type="EMBL" id="CP053418">
    <property type="protein sequence ID" value="QJW85067.1"/>
    <property type="molecule type" value="Genomic_DNA"/>
</dbReference>
<dbReference type="Gene3D" id="1.20.120.910">
    <property type="entry name" value="DksA, coiled-coil domain"/>
    <property type="match status" value="1"/>
</dbReference>
<gene>
    <name evidence="6" type="ORF">HK414_20790</name>
</gene>
<keyword evidence="7" id="KW-1185">Reference proteome</keyword>
<evidence type="ECO:0000313" key="6">
    <source>
        <dbReference type="EMBL" id="QJW85067.1"/>
    </source>
</evidence>